<dbReference type="RefSeq" id="XP_009008746.1">
    <property type="nucleotide sequence ID" value="XM_009010498.1"/>
</dbReference>
<dbReference type="EMBL" id="KB095811">
    <property type="protein sequence ID" value="ESO12026.1"/>
    <property type="molecule type" value="Genomic_DNA"/>
</dbReference>
<sequence length="129" mass="14760">MKYHDTLYFTRQEKRTDVLFLSDCTDNILQEHHTNLEHGDEKNQIIKTAIKLIINDIALTDLDPNSYPTTHSLADIDSQLRLVPPNFQMLLRPIKKQMKVAVRGQNFTKQDILTSVRSNATLNGACHAT</sequence>
<proteinExistence type="predicted"/>
<dbReference type="InParanoid" id="T1EMS1"/>
<dbReference type="Proteomes" id="UP000015101">
    <property type="component" value="Unassembled WGS sequence"/>
</dbReference>
<name>T1EMS1_HELRO</name>
<reference evidence="3" key="1">
    <citation type="submission" date="2012-12" db="EMBL/GenBank/DDBJ databases">
        <authorList>
            <person name="Hellsten U."/>
            <person name="Grimwood J."/>
            <person name="Chapman J.A."/>
            <person name="Shapiro H."/>
            <person name="Aerts A."/>
            <person name="Otillar R.P."/>
            <person name="Terry A.Y."/>
            <person name="Boore J.L."/>
            <person name="Simakov O."/>
            <person name="Marletaz F."/>
            <person name="Cho S.-J."/>
            <person name="Edsinger-Gonzales E."/>
            <person name="Havlak P."/>
            <person name="Kuo D.-H."/>
            <person name="Larsson T."/>
            <person name="Lv J."/>
            <person name="Arendt D."/>
            <person name="Savage R."/>
            <person name="Osoegawa K."/>
            <person name="de Jong P."/>
            <person name="Lindberg D.R."/>
            <person name="Seaver E.C."/>
            <person name="Weisblat D.A."/>
            <person name="Putnam N.H."/>
            <person name="Grigoriev I.V."/>
            <person name="Rokhsar D.S."/>
        </authorList>
    </citation>
    <scope>NUCLEOTIDE SEQUENCE</scope>
</reference>
<evidence type="ECO:0000313" key="3">
    <source>
        <dbReference type="Proteomes" id="UP000015101"/>
    </source>
</evidence>
<reference evidence="1 3" key="2">
    <citation type="journal article" date="2013" name="Nature">
        <title>Insights into bilaterian evolution from three spiralian genomes.</title>
        <authorList>
            <person name="Simakov O."/>
            <person name="Marletaz F."/>
            <person name="Cho S.J."/>
            <person name="Edsinger-Gonzales E."/>
            <person name="Havlak P."/>
            <person name="Hellsten U."/>
            <person name="Kuo D.H."/>
            <person name="Larsson T."/>
            <person name="Lv J."/>
            <person name="Arendt D."/>
            <person name="Savage R."/>
            <person name="Osoegawa K."/>
            <person name="de Jong P."/>
            <person name="Grimwood J."/>
            <person name="Chapman J.A."/>
            <person name="Shapiro H."/>
            <person name="Aerts A."/>
            <person name="Otillar R.P."/>
            <person name="Terry A.Y."/>
            <person name="Boore J.L."/>
            <person name="Grigoriev I.V."/>
            <person name="Lindberg D.R."/>
            <person name="Seaver E.C."/>
            <person name="Weisblat D.A."/>
            <person name="Putnam N.H."/>
            <person name="Rokhsar D.S."/>
        </authorList>
    </citation>
    <scope>NUCLEOTIDE SEQUENCE</scope>
</reference>
<dbReference type="AlphaFoldDB" id="T1EMS1"/>
<keyword evidence="3" id="KW-1185">Reference proteome</keyword>
<evidence type="ECO:0000313" key="1">
    <source>
        <dbReference type="EMBL" id="ESO12026.1"/>
    </source>
</evidence>
<reference evidence="2" key="3">
    <citation type="submission" date="2015-06" db="UniProtKB">
        <authorList>
            <consortium name="EnsemblMetazoa"/>
        </authorList>
    </citation>
    <scope>IDENTIFICATION</scope>
</reference>
<dbReference type="KEGG" id="hro:HELRODRAFT_158429"/>
<protein>
    <submittedName>
        <fullName evidence="1 2">Uncharacterized protein</fullName>
    </submittedName>
</protein>
<organism evidence="2 3">
    <name type="scientific">Helobdella robusta</name>
    <name type="common">Californian leech</name>
    <dbReference type="NCBI Taxonomy" id="6412"/>
    <lineage>
        <taxon>Eukaryota</taxon>
        <taxon>Metazoa</taxon>
        <taxon>Spiralia</taxon>
        <taxon>Lophotrochozoa</taxon>
        <taxon>Annelida</taxon>
        <taxon>Clitellata</taxon>
        <taxon>Hirudinea</taxon>
        <taxon>Rhynchobdellida</taxon>
        <taxon>Glossiphoniidae</taxon>
        <taxon>Helobdella</taxon>
    </lineage>
</organism>
<dbReference type="EnsemblMetazoa" id="HelroT158429">
    <property type="protein sequence ID" value="HelroP158429"/>
    <property type="gene ID" value="HelroG158429"/>
</dbReference>
<dbReference type="HOGENOM" id="CLU_1951093_0_0_1"/>
<dbReference type="CTD" id="20197871"/>
<accession>T1EMS1</accession>
<dbReference type="OrthoDB" id="10067522at2759"/>
<gene>
    <name evidence="2" type="primary">20197871</name>
    <name evidence="1" type="ORF">HELRODRAFT_158429</name>
</gene>
<evidence type="ECO:0000313" key="2">
    <source>
        <dbReference type="EnsemblMetazoa" id="HelroP158429"/>
    </source>
</evidence>
<dbReference type="EMBL" id="AMQM01000035">
    <property type="status" value="NOT_ANNOTATED_CDS"/>
    <property type="molecule type" value="Genomic_DNA"/>
</dbReference>
<dbReference type="GeneID" id="20197871"/>